<organism evidence="1 2">
    <name type="scientific">Trichomalopsis sarcophagae</name>
    <dbReference type="NCBI Taxonomy" id="543379"/>
    <lineage>
        <taxon>Eukaryota</taxon>
        <taxon>Metazoa</taxon>
        <taxon>Ecdysozoa</taxon>
        <taxon>Arthropoda</taxon>
        <taxon>Hexapoda</taxon>
        <taxon>Insecta</taxon>
        <taxon>Pterygota</taxon>
        <taxon>Neoptera</taxon>
        <taxon>Endopterygota</taxon>
        <taxon>Hymenoptera</taxon>
        <taxon>Apocrita</taxon>
        <taxon>Proctotrupomorpha</taxon>
        <taxon>Chalcidoidea</taxon>
        <taxon>Pteromalidae</taxon>
        <taxon>Pteromalinae</taxon>
        <taxon>Trichomalopsis</taxon>
    </lineage>
</organism>
<dbReference type="Proteomes" id="UP000215335">
    <property type="component" value="Unassembled WGS sequence"/>
</dbReference>
<proteinExistence type="predicted"/>
<comment type="caution">
    <text evidence="1">The sequence shown here is derived from an EMBL/GenBank/DDBJ whole genome shotgun (WGS) entry which is preliminary data.</text>
</comment>
<sequence length="97" mass="11408">MSLNTNSEATLLEVPGAQGWQYQRRSPGVLRKIMTYFVETHWDWGFSRYLVSRVDSINIASWDYLKYSTISKLSGPRNPRKMTLILFTLDTRYLKEL</sequence>
<evidence type="ECO:0000313" key="1">
    <source>
        <dbReference type="EMBL" id="OXU20509.1"/>
    </source>
</evidence>
<protein>
    <submittedName>
        <fullName evidence="1">Uncharacterized protein</fullName>
    </submittedName>
</protein>
<keyword evidence="2" id="KW-1185">Reference proteome</keyword>
<reference evidence="1 2" key="1">
    <citation type="journal article" date="2017" name="Curr. Biol.">
        <title>The Evolution of Venom by Co-option of Single-Copy Genes.</title>
        <authorList>
            <person name="Martinson E.O."/>
            <person name="Mrinalini"/>
            <person name="Kelkar Y.D."/>
            <person name="Chang C.H."/>
            <person name="Werren J.H."/>
        </authorList>
    </citation>
    <scope>NUCLEOTIDE SEQUENCE [LARGE SCALE GENOMIC DNA]</scope>
    <source>
        <strain evidence="1 2">Alberta</strain>
        <tissue evidence="1">Whole body</tissue>
    </source>
</reference>
<dbReference type="AlphaFoldDB" id="A0A232EQ43"/>
<accession>A0A232EQ43</accession>
<gene>
    <name evidence="1" type="ORF">TSAR_016047</name>
</gene>
<evidence type="ECO:0000313" key="2">
    <source>
        <dbReference type="Proteomes" id="UP000215335"/>
    </source>
</evidence>
<dbReference type="EMBL" id="NNAY01002817">
    <property type="protein sequence ID" value="OXU20509.1"/>
    <property type="molecule type" value="Genomic_DNA"/>
</dbReference>
<name>A0A232EQ43_9HYME</name>